<sequence>MVGRKTHEQQQRIIQGREKTSNAGKDFKAEAELKRSDALRKAERKGQKLDTAHADAREENDRSIRRGENQESRHHKDAGR</sequence>
<dbReference type="EMBL" id="LPUX01000061">
    <property type="protein sequence ID" value="OAP38426.1"/>
    <property type="molecule type" value="Genomic_DNA"/>
</dbReference>
<name>A0A178XTC2_9HYPH</name>
<feature type="region of interest" description="Disordered" evidence="1">
    <location>
        <begin position="1"/>
        <end position="80"/>
    </location>
</feature>
<dbReference type="STRING" id="1472378.AU381_22930"/>
<evidence type="ECO:0000313" key="3">
    <source>
        <dbReference type="Proteomes" id="UP000094025"/>
    </source>
</evidence>
<protein>
    <submittedName>
        <fullName evidence="2">Uncharacterized protein</fullName>
    </submittedName>
</protein>
<organism evidence="2 3">
    <name type="scientific">Sinorhizobium glycinis</name>
    <dbReference type="NCBI Taxonomy" id="1472378"/>
    <lineage>
        <taxon>Bacteria</taxon>
        <taxon>Pseudomonadati</taxon>
        <taxon>Pseudomonadota</taxon>
        <taxon>Alphaproteobacteria</taxon>
        <taxon>Hyphomicrobiales</taxon>
        <taxon>Rhizobiaceae</taxon>
        <taxon>Sinorhizobium/Ensifer group</taxon>
        <taxon>Sinorhizobium</taxon>
    </lineage>
</organism>
<evidence type="ECO:0000313" key="2">
    <source>
        <dbReference type="EMBL" id="OAP38426.1"/>
    </source>
</evidence>
<dbReference type="OrthoDB" id="7950817at2"/>
<reference evidence="2 3" key="1">
    <citation type="journal article" date="2016" name="Int. J. Syst. Evol. Microbiol.">
        <title>Ensifer glycinis sp. nov., an novel rhizobial species associated with Glycine spp.</title>
        <authorList>
            <person name="Yan H."/>
            <person name="Yan J."/>
            <person name="Sui X.H."/>
            <person name="Wang E.T."/>
            <person name="Chen W.X."/>
            <person name="Zhang X.X."/>
            <person name="Chen W.F."/>
        </authorList>
    </citation>
    <scope>NUCLEOTIDE SEQUENCE [LARGE SCALE GENOMIC DNA]</scope>
    <source>
        <strain evidence="2 3">CCBAU 23380</strain>
    </source>
</reference>
<keyword evidence="3" id="KW-1185">Reference proteome</keyword>
<comment type="caution">
    <text evidence="2">The sequence shown here is derived from an EMBL/GenBank/DDBJ whole genome shotgun (WGS) entry which is preliminary data.</text>
</comment>
<accession>A0A178XTC2</accession>
<dbReference type="RefSeq" id="WP_064242966.1">
    <property type="nucleotide sequence ID" value="NZ_LPUX01000061.1"/>
</dbReference>
<proteinExistence type="predicted"/>
<gene>
    <name evidence="2" type="ORF">AU381_22930</name>
</gene>
<dbReference type="Proteomes" id="UP000094025">
    <property type="component" value="Unassembled WGS sequence"/>
</dbReference>
<evidence type="ECO:0000256" key="1">
    <source>
        <dbReference type="SAM" id="MobiDB-lite"/>
    </source>
</evidence>
<dbReference type="AlphaFoldDB" id="A0A178XTC2"/>